<dbReference type="AlphaFoldDB" id="A0A497JI06"/>
<gene>
    <name evidence="2" type="ORF">DRO04_01030</name>
</gene>
<dbReference type="Proteomes" id="UP000278031">
    <property type="component" value="Unassembled WGS sequence"/>
</dbReference>
<sequence>MQQERNNFKLQFINYTMVDPALLETVKKMFASGLDEDAVRSALEDLGLSKKEQDELIAAALQKKPPAEEISAEKIAEKTAEKVKEHIAEHEAVAAVRETTALAEIEAQKTEIGEVKEAVASIPAALEAKISELKKDIEELKAASNAIQTLLKKILETNRSILLKLK</sequence>
<reference evidence="2 3" key="1">
    <citation type="submission" date="2018-06" db="EMBL/GenBank/DDBJ databases">
        <title>Extensive metabolic versatility and redundancy in microbially diverse, dynamic hydrothermal sediments.</title>
        <authorList>
            <person name="Dombrowski N."/>
            <person name="Teske A."/>
            <person name="Baker B.J."/>
        </authorList>
    </citation>
    <scope>NUCLEOTIDE SEQUENCE [LARGE SCALE GENOMIC DNA]</scope>
    <source>
        <strain evidence="2">B51_G17</strain>
    </source>
</reference>
<organism evidence="2 3">
    <name type="scientific">Candidatus Iainarchaeum sp</name>
    <dbReference type="NCBI Taxonomy" id="3101447"/>
    <lineage>
        <taxon>Archaea</taxon>
        <taxon>Candidatus Iainarchaeota</taxon>
        <taxon>Candidatus Iainarchaeia</taxon>
        <taxon>Candidatus Iainarchaeales</taxon>
        <taxon>Candidatus Iainarchaeaceae</taxon>
        <taxon>Candidatus Iainarchaeum</taxon>
    </lineage>
</organism>
<proteinExistence type="predicted"/>
<name>A0A497JI06_9ARCH</name>
<evidence type="ECO:0000313" key="3">
    <source>
        <dbReference type="Proteomes" id="UP000278031"/>
    </source>
</evidence>
<comment type="caution">
    <text evidence="2">The sequence shown here is derived from an EMBL/GenBank/DDBJ whole genome shotgun (WGS) entry which is preliminary data.</text>
</comment>
<keyword evidence="1" id="KW-0175">Coiled coil</keyword>
<feature type="coiled-coil region" evidence="1">
    <location>
        <begin position="123"/>
        <end position="153"/>
    </location>
</feature>
<dbReference type="EMBL" id="QMWP01000028">
    <property type="protein sequence ID" value="RLG70847.1"/>
    <property type="molecule type" value="Genomic_DNA"/>
</dbReference>
<evidence type="ECO:0000313" key="2">
    <source>
        <dbReference type="EMBL" id="RLG70847.1"/>
    </source>
</evidence>
<protein>
    <submittedName>
        <fullName evidence="2">Uncharacterized protein</fullName>
    </submittedName>
</protein>
<evidence type="ECO:0000256" key="1">
    <source>
        <dbReference type="SAM" id="Coils"/>
    </source>
</evidence>
<accession>A0A497JI06</accession>